<evidence type="ECO:0000313" key="10">
    <source>
        <dbReference type="Proteomes" id="UP001481872"/>
    </source>
</evidence>
<feature type="transmembrane region" description="Helical" evidence="7">
    <location>
        <begin position="163"/>
        <end position="185"/>
    </location>
</feature>
<sequence>MKFKYKIIDAQSNLVTDEMDAENLQEAREKLHKAGYRIVALKEEGRRLQLTKPRRVITKGQLALLFSQLALMSSGGLDIVTVMELMARESKGLQKEKLEFIVEAVRQGKLLSEAFHEADCFPHFVPGMIRSGEAAGTLGDIFRQLADFFDEEQQMHRKLANALAYPVILMITSLFVLQVVLHSVLPVFTDVFESRQVPLPLMTRMLIAIADHFNRFGLLYIAALLLMMLVILLLKNHPKTADGFYRRWYHLPIAAPFYRDPFELRQLRTMKMQMDNGVDLLRIMENMNEGADNPYIERKAQAMIRGLMKGEELSAAMEKSDLFKAQNCSFVALGEASSAVSEMLAVAIHLEEGRQKNRAERISIYIEPALILLMAVVVGFIIFSIAIPMFDMVNSF</sequence>
<dbReference type="InterPro" id="IPR042094">
    <property type="entry name" value="T2SS_GspF_sf"/>
</dbReference>
<reference evidence="9 10" key="1">
    <citation type="submission" date="2024-04" db="EMBL/GenBank/DDBJ databases">
        <title>Human intestinal bacterial collection.</title>
        <authorList>
            <person name="Pauvert C."/>
            <person name="Hitch T.C.A."/>
            <person name="Clavel T."/>
        </authorList>
    </citation>
    <scope>NUCLEOTIDE SEQUENCE [LARGE SCALE GENOMIC DNA]</scope>
    <source>
        <strain evidence="9 10">CLA-SR-H026</strain>
    </source>
</reference>
<dbReference type="RefSeq" id="WP_349053559.1">
    <property type="nucleotide sequence ID" value="NZ_JBBNPS010000004.1"/>
</dbReference>
<dbReference type="Pfam" id="PF00482">
    <property type="entry name" value="T2SSF"/>
    <property type="match status" value="2"/>
</dbReference>
<evidence type="ECO:0000256" key="1">
    <source>
        <dbReference type="ARBA" id="ARBA00004651"/>
    </source>
</evidence>
<dbReference type="EMBL" id="JBBNPS010000004">
    <property type="protein sequence ID" value="MEQ3353165.1"/>
    <property type="molecule type" value="Genomic_DNA"/>
</dbReference>
<organism evidence="9 10">
    <name type="scientific">Aedoeadaptatus acetigenes</name>
    <dbReference type="NCBI Taxonomy" id="2981723"/>
    <lineage>
        <taxon>Bacteria</taxon>
        <taxon>Bacillati</taxon>
        <taxon>Bacillota</taxon>
        <taxon>Tissierellia</taxon>
        <taxon>Tissierellales</taxon>
        <taxon>Peptoniphilaceae</taxon>
        <taxon>Aedoeadaptatus</taxon>
    </lineage>
</organism>
<evidence type="ECO:0000256" key="4">
    <source>
        <dbReference type="ARBA" id="ARBA00022692"/>
    </source>
</evidence>
<keyword evidence="6 7" id="KW-0472">Membrane</keyword>
<dbReference type="PANTHER" id="PTHR30012">
    <property type="entry name" value="GENERAL SECRETION PATHWAY PROTEIN"/>
    <property type="match status" value="1"/>
</dbReference>
<comment type="subcellular location">
    <subcellularLocation>
        <location evidence="1">Cell membrane</location>
        <topology evidence="1">Multi-pass membrane protein</topology>
    </subcellularLocation>
</comment>
<gene>
    <name evidence="9" type="ORF">AAA081_02460</name>
</gene>
<protein>
    <submittedName>
        <fullName evidence="9">Type II secretion system F family protein</fullName>
    </submittedName>
</protein>
<proteinExistence type="inferred from homology"/>
<dbReference type="Proteomes" id="UP001481872">
    <property type="component" value="Unassembled WGS sequence"/>
</dbReference>
<evidence type="ECO:0000313" key="9">
    <source>
        <dbReference type="EMBL" id="MEQ3353165.1"/>
    </source>
</evidence>
<dbReference type="PANTHER" id="PTHR30012:SF0">
    <property type="entry name" value="TYPE II SECRETION SYSTEM PROTEIN F-RELATED"/>
    <property type="match status" value="1"/>
</dbReference>
<keyword evidence="10" id="KW-1185">Reference proteome</keyword>
<evidence type="ECO:0000256" key="6">
    <source>
        <dbReference type="ARBA" id="ARBA00023136"/>
    </source>
</evidence>
<comment type="similarity">
    <text evidence="2">Belongs to the GSP F family.</text>
</comment>
<evidence type="ECO:0000256" key="3">
    <source>
        <dbReference type="ARBA" id="ARBA00022475"/>
    </source>
</evidence>
<accession>A0ABV1J4P2</accession>
<evidence type="ECO:0000259" key="8">
    <source>
        <dbReference type="Pfam" id="PF00482"/>
    </source>
</evidence>
<dbReference type="Gene3D" id="1.20.81.30">
    <property type="entry name" value="Type II secretion system (T2SS), domain F"/>
    <property type="match status" value="2"/>
</dbReference>
<dbReference type="InterPro" id="IPR018076">
    <property type="entry name" value="T2SS_GspF_dom"/>
</dbReference>
<feature type="transmembrane region" description="Helical" evidence="7">
    <location>
        <begin position="364"/>
        <end position="390"/>
    </location>
</feature>
<keyword evidence="4 7" id="KW-0812">Transmembrane</keyword>
<comment type="caution">
    <text evidence="9">The sequence shown here is derived from an EMBL/GenBank/DDBJ whole genome shotgun (WGS) entry which is preliminary data.</text>
</comment>
<feature type="domain" description="Type II secretion system protein GspF" evidence="8">
    <location>
        <begin position="67"/>
        <end position="186"/>
    </location>
</feature>
<name>A0ABV1J4P2_9FIRM</name>
<dbReference type="InterPro" id="IPR003004">
    <property type="entry name" value="GspF/PilC"/>
</dbReference>
<feature type="domain" description="Type II secretion system protein GspF" evidence="8">
    <location>
        <begin position="267"/>
        <end position="388"/>
    </location>
</feature>
<evidence type="ECO:0000256" key="7">
    <source>
        <dbReference type="SAM" id="Phobius"/>
    </source>
</evidence>
<evidence type="ECO:0000256" key="2">
    <source>
        <dbReference type="ARBA" id="ARBA00005745"/>
    </source>
</evidence>
<feature type="transmembrane region" description="Helical" evidence="7">
    <location>
        <begin position="216"/>
        <end position="234"/>
    </location>
</feature>
<keyword evidence="5 7" id="KW-1133">Transmembrane helix</keyword>
<keyword evidence="3" id="KW-1003">Cell membrane</keyword>
<evidence type="ECO:0000256" key="5">
    <source>
        <dbReference type="ARBA" id="ARBA00022989"/>
    </source>
</evidence>
<dbReference type="PRINTS" id="PR00812">
    <property type="entry name" value="BCTERIALGSPF"/>
</dbReference>